<name>A0A8R1I7F8_CAEJA</name>
<evidence type="ECO:0000313" key="2">
    <source>
        <dbReference type="EnsemblMetazoa" id="CJA21534.1"/>
    </source>
</evidence>
<dbReference type="AlphaFoldDB" id="A0A8R1I7F8"/>
<evidence type="ECO:0000313" key="3">
    <source>
        <dbReference type="Proteomes" id="UP000005237"/>
    </source>
</evidence>
<accession>A0A8R1I7F8</accession>
<sequence length="68" mass="7584">MSITILNDPQLSSDVYDLLMSRTPTLGSFCEISIPYSRILLSDSNISSQPSFDHNHQRTSSSSYRTDG</sequence>
<organism evidence="2 3">
    <name type="scientific">Caenorhabditis japonica</name>
    <dbReference type="NCBI Taxonomy" id="281687"/>
    <lineage>
        <taxon>Eukaryota</taxon>
        <taxon>Metazoa</taxon>
        <taxon>Ecdysozoa</taxon>
        <taxon>Nematoda</taxon>
        <taxon>Chromadorea</taxon>
        <taxon>Rhabditida</taxon>
        <taxon>Rhabditina</taxon>
        <taxon>Rhabditomorpha</taxon>
        <taxon>Rhabditoidea</taxon>
        <taxon>Rhabditidae</taxon>
        <taxon>Peloderinae</taxon>
        <taxon>Caenorhabditis</taxon>
    </lineage>
</organism>
<dbReference type="Proteomes" id="UP000005237">
    <property type="component" value="Unassembled WGS sequence"/>
</dbReference>
<protein>
    <submittedName>
        <fullName evidence="2">Uncharacterized protein</fullName>
    </submittedName>
</protein>
<reference evidence="2" key="2">
    <citation type="submission" date="2022-06" db="UniProtKB">
        <authorList>
            <consortium name="EnsemblMetazoa"/>
        </authorList>
    </citation>
    <scope>IDENTIFICATION</scope>
    <source>
        <strain evidence="2">DF5081</strain>
    </source>
</reference>
<keyword evidence="3" id="KW-1185">Reference proteome</keyword>
<reference evidence="3" key="1">
    <citation type="submission" date="2010-08" db="EMBL/GenBank/DDBJ databases">
        <authorList>
            <consortium name="Caenorhabditis japonica Sequencing Consortium"/>
            <person name="Wilson R.K."/>
        </authorList>
    </citation>
    <scope>NUCLEOTIDE SEQUENCE [LARGE SCALE GENOMIC DNA]</scope>
    <source>
        <strain evidence="3">DF5081</strain>
    </source>
</reference>
<proteinExistence type="predicted"/>
<evidence type="ECO:0000256" key="1">
    <source>
        <dbReference type="SAM" id="MobiDB-lite"/>
    </source>
</evidence>
<feature type="region of interest" description="Disordered" evidence="1">
    <location>
        <begin position="46"/>
        <end position="68"/>
    </location>
</feature>
<dbReference type="EnsemblMetazoa" id="CJA21534.1">
    <property type="protein sequence ID" value="CJA21534.1"/>
    <property type="gene ID" value="WBGene00177106"/>
</dbReference>